<dbReference type="RefSeq" id="WP_092789280.1">
    <property type="nucleotide sequence ID" value="NZ_FNXF01000001.1"/>
</dbReference>
<evidence type="ECO:0000259" key="1">
    <source>
        <dbReference type="PROSITE" id="PS50925"/>
    </source>
</evidence>
<dbReference type="Pfam" id="PF04940">
    <property type="entry name" value="BLUF"/>
    <property type="match status" value="1"/>
</dbReference>
<evidence type="ECO:0000313" key="2">
    <source>
        <dbReference type="EMBL" id="SEH56868.1"/>
    </source>
</evidence>
<accession>A0A1H6J4N8</accession>
<dbReference type="InterPro" id="IPR007024">
    <property type="entry name" value="BLUF_domain"/>
</dbReference>
<dbReference type="STRING" id="173990.SAMN05660691_00212"/>
<organism evidence="2 3">
    <name type="scientific">Rheinheimera pacifica</name>
    <dbReference type="NCBI Taxonomy" id="173990"/>
    <lineage>
        <taxon>Bacteria</taxon>
        <taxon>Pseudomonadati</taxon>
        <taxon>Pseudomonadota</taxon>
        <taxon>Gammaproteobacteria</taxon>
        <taxon>Chromatiales</taxon>
        <taxon>Chromatiaceae</taxon>
        <taxon>Rheinheimera</taxon>
    </lineage>
</organism>
<dbReference type="SUPFAM" id="SSF54975">
    <property type="entry name" value="Acylphosphatase/BLUF domain-like"/>
    <property type="match status" value="1"/>
</dbReference>
<dbReference type="EMBL" id="FNXF01000001">
    <property type="protein sequence ID" value="SEH56868.1"/>
    <property type="molecule type" value="Genomic_DNA"/>
</dbReference>
<dbReference type="GO" id="GO:0009882">
    <property type="term" value="F:blue light photoreceptor activity"/>
    <property type="evidence" value="ECO:0007669"/>
    <property type="project" value="InterPro"/>
</dbReference>
<dbReference type="Proteomes" id="UP000199371">
    <property type="component" value="Unassembled WGS sequence"/>
</dbReference>
<gene>
    <name evidence="2" type="ORF">SAMN05660691_00212</name>
</gene>
<dbReference type="GO" id="GO:0071949">
    <property type="term" value="F:FAD binding"/>
    <property type="evidence" value="ECO:0007669"/>
    <property type="project" value="InterPro"/>
</dbReference>
<dbReference type="OrthoDB" id="557705at2"/>
<evidence type="ECO:0000313" key="3">
    <source>
        <dbReference type="Proteomes" id="UP000199371"/>
    </source>
</evidence>
<dbReference type="PROSITE" id="PS50925">
    <property type="entry name" value="BLUF"/>
    <property type="match status" value="1"/>
</dbReference>
<protein>
    <submittedName>
        <fullName evidence="2">Sensors of blue-light using FAD</fullName>
    </submittedName>
</protein>
<dbReference type="SMART" id="SM01034">
    <property type="entry name" value="BLUF"/>
    <property type="match status" value="1"/>
</dbReference>
<proteinExistence type="predicted"/>
<feature type="domain" description="BLUF" evidence="1">
    <location>
        <begin position="10"/>
        <end position="101"/>
    </location>
</feature>
<keyword evidence="3" id="KW-1185">Reference proteome</keyword>
<name>A0A1H6J4N8_9GAMM</name>
<dbReference type="InterPro" id="IPR036046">
    <property type="entry name" value="Acylphosphatase-like_dom_sf"/>
</dbReference>
<sequence>MTSQAIIQNEIQLVYISDRCASTDDVAINKIKLRAEPNNLRRNITGALLFTERYFLQYLEGEAAVVDALYASICRDKRHTNVRLLLRKPIQQRDFSRWSLGVKKLLDNEENQDLIAVLNMLGQASNINESQLDWFKLALK</sequence>
<dbReference type="AlphaFoldDB" id="A0A1H6J4N8"/>
<reference evidence="3" key="1">
    <citation type="submission" date="2016-10" db="EMBL/GenBank/DDBJ databases">
        <authorList>
            <person name="Varghese N."/>
            <person name="Submissions S."/>
        </authorList>
    </citation>
    <scope>NUCLEOTIDE SEQUENCE [LARGE SCALE GENOMIC DNA]</scope>
    <source>
        <strain evidence="3">DSM 17616</strain>
    </source>
</reference>
<dbReference type="Gene3D" id="3.30.70.100">
    <property type="match status" value="1"/>
</dbReference>